<evidence type="ECO:0008006" key="3">
    <source>
        <dbReference type="Google" id="ProtNLM"/>
    </source>
</evidence>
<dbReference type="RefSeq" id="WP_205358794.1">
    <property type="nucleotide sequence ID" value="NZ_JADKYB010000011.1"/>
</dbReference>
<organism evidence="1 2">
    <name type="scientific">Actinacidiphila acididurans</name>
    <dbReference type="NCBI Taxonomy" id="2784346"/>
    <lineage>
        <taxon>Bacteria</taxon>
        <taxon>Bacillati</taxon>
        <taxon>Actinomycetota</taxon>
        <taxon>Actinomycetes</taxon>
        <taxon>Kitasatosporales</taxon>
        <taxon>Streptomycetaceae</taxon>
        <taxon>Actinacidiphila</taxon>
    </lineage>
</organism>
<protein>
    <recommendedName>
        <fullName evidence="3">Resolvase/invertase-type recombinase catalytic domain-containing protein</fullName>
    </recommendedName>
</protein>
<proteinExistence type="predicted"/>
<evidence type="ECO:0000313" key="1">
    <source>
        <dbReference type="EMBL" id="MBM9506915.1"/>
    </source>
</evidence>
<name>A0ABS2TXC6_9ACTN</name>
<dbReference type="Proteomes" id="UP000749040">
    <property type="component" value="Unassembled WGS sequence"/>
</dbReference>
<comment type="caution">
    <text evidence="1">The sequence shown here is derived from an EMBL/GenBank/DDBJ whole genome shotgun (WGS) entry which is preliminary data.</text>
</comment>
<keyword evidence="2" id="KW-1185">Reference proteome</keyword>
<gene>
    <name evidence="1" type="ORF">ITX44_20765</name>
</gene>
<accession>A0ABS2TXC6</accession>
<sequence length="124" mass="13456">MNAEPRAVFAYVRRLPGMEGEAVEQVLKELAAFTAREGLALAGVHYERRPGQRVRVWSGLIESCRNEGVTDVVVPSAQHFNAMPGLAAFLQQDLAEKIGGRVWLADAPEGDTSPTLTRAAGRAR</sequence>
<evidence type="ECO:0000313" key="2">
    <source>
        <dbReference type="Proteomes" id="UP000749040"/>
    </source>
</evidence>
<reference evidence="1 2" key="1">
    <citation type="submission" date="2021-01" db="EMBL/GenBank/DDBJ databases">
        <title>Streptomyces acididurans sp. nov., isolated from a peat swamp forest soil.</title>
        <authorList>
            <person name="Chantavorakit T."/>
            <person name="Duangmal K."/>
        </authorList>
    </citation>
    <scope>NUCLEOTIDE SEQUENCE [LARGE SCALE GENOMIC DNA]</scope>
    <source>
        <strain evidence="1 2">KK5PA1</strain>
    </source>
</reference>
<dbReference type="EMBL" id="JADKYB010000011">
    <property type="protein sequence ID" value="MBM9506915.1"/>
    <property type="molecule type" value="Genomic_DNA"/>
</dbReference>